<evidence type="ECO:0000313" key="4">
    <source>
        <dbReference type="Proteomes" id="UP000887540"/>
    </source>
</evidence>
<organism evidence="4 5">
    <name type="scientific">Acrobeloides nanus</name>
    <dbReference type="NCBI Taxonomy" id="290746"/>
    <lineage>
        <taxon>Eukaryota</taxon>
        <taxon>Metazoa</taxon>
        <taxon>Ecdysozoa</taxon>
        <taxon>Nematoda</taxon>
        <taxon>Chromadorea</taxon>
        <taxon>Rhabditida</taxon>
        <taxon>Tylenchina</taxon>
        <taxon>Cephalobomorpha</taxon>
        <taxon>Cephaloboidea</taxon>
        <taxon>Cephalobidae</taxon>
        <taxon>Acrobeloides</taxon>
    </lineage>
</organism>
<keyword evidence="2" id="KW-0521">NADP</keyword>
<proteinExistence type="inferred from homology"/>
<dbReference type="PANTHER" id="PTHR43963">
    <property type="entry name" value="CARBONYL REDUCTASE 1-RELATED"/>
    <property type="match status" value="1"/>
</dbReference>
<evidence type="ECO:0000256" key="2">
    <source>
        <dbReference type="ARBA" id="ARBA00022857"/>
    </source>
</evidence>
<dbReference type="PANTHER" id="PTHR43963:SF6">
    <property type="entry name" value="CHAIN DEHYDROGENASE FAMILY PROTEIN, PUTATIVE (AFU_ORTHOLOGUE AFUA_3G15350)-RELATED"/>
    <property type="match status" value="1"/>
</dbReference>
<protein>
    <submittedName>
        <fullName evidence="5">Carbonyl reductase</fullName>
    </submittedName>
</protein>
<comment type="similarity">
    <text evidence="1">Belongs to the short-chain dehydrogenases/reductases (SDR) family.</text>
</comment>
<dbReference type="Proteomes" id="UP000887540">
    <property type="component" value="Unplaced"/>
</dbReference>
<dbReference type="GO" id="GO:0016491">
    <property type="term" value="F:oxidoreductase activity"/>
    <property type="evidence" value="ECO:0007669"/>
    <property type="project" value="UniProtKB-KW"/>
</dbReference>
<accession>A0A914CGE3</accession>
<name>A0A914CGE3_9BILA</name>
<evidence type="ECO:0000256" key="1">
    <source>
        <dbReference type="ARBA" id="ARBA00006484"/>
    </source>
</evidence>
<dbReference type="SUPFAM" id="SSF51735">
    <property type="entry name" value="NAD(P)-binding Rossmann-fold domains"/>
    <property type="match status" value="1"/>
</dbReference>
<keyword evidence="3" id="KW-0560">Oxidoreductase</keyword>
<evidence type="ECO:0000313" key="5">
    <source>
        <dbReference type="WBParaSite" id="ACRNAN_scaffold10304.g8741.t1"/>
    </source>
</evidence>
<sequence>MTGKIYVVTGANKGIGYAIARGLGQKLSGDIIYLTARNTSLGVEALKKIKSELDGKLNSDIRFHQLVSCRF</sequence>
<dbReference type="Gene3D" id="3.40.50.720">
    <property type="entry name" value="NAD(P)-binding Rossmann-like Domain"/>
    <property type="match status" value="1"/>
</dbReference>
<reference evidence="5" key="1">
    <citation type="submission" date="2022-11" db="UniProtKB">
        <authorList>
            <consortium name="WormBaseParasite"/>
        </authorList>
    </citation>
    <scope>IDENTIFICATION</scope>
</reference>
<evidence type="ECO:0000256" key="3">
    <source>
        <dbReference type="ARBA" id="ARBA00023002"/>
    </source>
</evidence>
<dbReference type="WBParaSite" id="ACRNAN_scaffold10304.g8741.t1">
    <property type="protein sequence ID" value="ACRNAN_scaffold10304.g8741.t1"/>
    <property type="gene ID" value="ACRNAN_scaffold10304.g8741"/>
</dbReference>
<keyword evidence="4" id="KW-1185">Reference proteome</keyword>
<dbReference type="InterPro" id="IPR036291">
    <property type="entry name" value="NAD(P)-bd_dom_sf"/>
</dbReference>
<dbReference type="AlphaFoldDB" id="A0A914CGE3"/>